<name>A0AA38TXN3_9ASTR</name>
<evidence type="ECO:0000313" key="1">
    <source>
        <dbReference type="EMBL" id="KAJ9565023.1"/>
    </source>
</evidence>
<protein>
    <submittedName>
        <fullName evidence="1">Uncharacterized protein</fullName>
    </submittedName>
</protein>
<evidence type="ECO:0000313" key="2">
    <source>
        <dbReference type="Proteomes" id="UP001172457"/>
    </source>
</evidence>
<keyword evidence="2" id="KW-1185">Reference proteome</keyword>
<accession>A0AA38TXN3</accession>
<dbReference type="EMBL" id="JARYMX010000001">
    <property type="protein sequence ID" value="KAJ9565023.1"/>
    <property type="molecule type" value="Genomic_DNA"/>
</dbReference>
<comment type="caution">
    <text evidence="1">The sequence shown here is derived from an EMBL/GenBank/DDBJ whole genome shotgun (WGS) entry which is preliminary data.</text>
</comment>
<dbReference type="AlphaFoldDB" id="A0AA38TXN3"/>
<dbReference type="Proteomes" id="UP001172457">
    <property type="component" value="Chromosome 1"/>
</dbReference>
<sequence>MKFFTARTSVFLIPNKTETHIWLMNQNHVARAYISKAQEDESYKEIPVGVILDMGSLGWEDCS</sequence>
<reference evidence="1" key="1">
    <citation type="submission" date="2023-03" db="EMBL/GenBank/DDBJ databases">
        <title>Chromosome-scale reference genome and RAD-based genetic map of yellow starthistle (Centaurea solstitialis) reveal putative structural variation and QTLs associated with invader traits.</title>
        <authorList>
            <person name="Reatini B."/>
            <person name="Cang F.A."/>
            <person name="Jiang Q."/>
            <person name="Mckibben M.T.W."/>
            <person name="Barker M.S."/>
            <person name="Rieseberg L.H."/>
            <person name="Dlugosch K.M."/>
        </authorList>
    </citation>
    <scope>NUCLEOTIDE SEQUENCE</scope>
    <source>
        <strain evidence="1">CAN-66</strain>
        <tissue evidence="1">Leaf</tissue>
    </source>
</reference>
<gene>
    <name evidence="1" type="ORF">OSB04_000989</name>
</gene>
<proteinExistence type="predicted"/>
<organism evidence="1 2">
    <name type="scientific">Centaurea solstitialis</name>
    <name type="common">yellow star-thistle</name>
    <dbReference type="NCBI Taxonomy" id="347529"/>
    <lineage>
        <taxon>Eukaryota</taxon>
        <taxon>Viridiplantae</taxon>
        <taxon>Streptophyta</taxon>
        <taxon>Embryophyta</taxon>
        <taxon>Tracheophyta</taxon>
        <taxon>Spermatophyta</taxon>
        <taxon>Magnoliopsida</taxon>
        <taxon>eudicotyledons</taxon>
        <taxon>Gunneridae</taxon>
        <taxon>Pentapetalae</taxon>
        <taxon>asterids</taxon>
        <taxon>campanulids</taxon>
        <taxon>Asterales</taxon>
        <taxon>Asteraceae</taxon>
        <taxon>Carduoideae</taxon>
        <taxon>Cardueae</taxon>
        <taxon>Centaureinae</taxon>
        <taxon>Centaurea</taxon>
    </lineage>
</organism>